<name>A0A834WP55_9FABA</name>
<sequence>MRAVQELRVVLVGCWADQSTMARY</sequence>
<dbReference type="Proteomes" id="UP000634136">
    <property type="component" value="Unassembled WGS sequence"/>
</dbReference>
<organism evidence="1 2">
    <name type="scientific">Senna tora</name>
    <dbReference type="NCBI Taxonomy" id="362788"/>
    <lineage>
        <taxon>Eukaryota</taxon>
        <taxon>Viridiplantae</taxon>
        <taxon>Streptophyta</taxon>
        <taxon>Embryophyta</taxon>
        <taxon>Tracheophyta</taxon>
        <taxon>Spermatophyta</taxon>
        <taxon>Magnoliopsida</taxon>
        <taxon>eudicotyledons</taxon>
        <taxon>Gunneridae</taxon>
        <taxon>Pentapetalae</taxon>
        <taxon>rosids</taxon>
        <taxon>fabids</taxon>
        <taxon>Fabales</taxon>
        <taxon>Fabaceae</taxon>
        <taxon>Caesalpinioideae</taxon>
        <taxon>Cassia clade</taxon>
        <taxon>Senna</taxon>
    </lineage>
</organism>
<dbReference type="AlphaFoldDB" id="A0A834WP55"/>
<protein>
    <submittedName>
        <fullName evidence="1">Uncharacterized protein</fullName>
    </submittedName>
</protein>
<comment type="caution">
    <text evidence="1">The sequence shown here is derived from an EMBL/GenBank/DDBJ whole genome shotgun (WGS) entry which is preliminary data.</text>
</comment>
<accession>A0A834WP55</accession>
<evidence type="ECO:0000313" key="1">
    <source>
        <dbReference type="EMBL" id="KAF7826446.1"/>
    </source>
</evidence>
<keyword evidence="2" id="KW-1185">Reference proteome</keyword>
<reference evidence="1" key="1">
    <citation type="submission" date="2020-09" db="EMBL/GenBank/DDBJ databases">
        <title>Genome-Enabled Discovery of Anthraquinone Biosynthesis in Senna tora.</title>
        <authorList>
            <person name="Kang S.-H."/>
            <person name="Pandey R.P."/>
            <person name="Lee C.-M."/>
            <person name="Sim J.-S."/>
            <person name="Jeong J.-T."/>
            <person name="Choi B.-S."/>
            <person name="Jung M."/>
            <person name="Ginzburg D."/>
            <person name="Zhao K."/>
            <person name="Won S.Y."/>
            <person name="Oh T.-J."/>
            <person name="Yu Y."/>
            <person name="Kim N.-H."/>
            <person name="Lee O.R."/>
            <person name="Lee T.-H."/>
            <person name="Bashyal P."/>
            <person name="Kim T.-S."/>
            <person name="Lee W.-H."/>
            <person name="Kawkins C."/>
            <person name="Kim C.-K."/>
            <person name="Kim J.S."/>
            <person name="Ahn B.O."/>
            <person name="Rhee S.Y."/>
            <person name="Sohng J.K."/>
        </authorList>
    </citation>
    <scope>NUCLEOTIDE SEQUENCE</scope>
    <source>
        <tissue evidence="1">Leaf</tissue>
    </source>
</reference>
<evidence type="ECO:0000313" key="2">
    <source>
        <dbReference type="Proteomes" id="UP000634136"/>
    </source>
</evidence>
<gene>
    <name evidence="1" type="ORF">G2W53_017610</name>
</gene>
<dbReference type="EMBL" id="JAAIUW010000006">
    <property type="protein sequence ID" value="KAF7826446.1"/>
    <property type="molecule type" value="Genomic_DNA"/>
</dbReference>
<proteinExistence type="predicted"/>